<reference evidence="1 2" key="1">
    <citation type="journal article" date="2018" name="Nat. Ecol. Evol.">
        <title>Pezizomycetes genomes reveal the molecular basis of ectomycorrhizal truffle lifestyle.</title>
        <authorList>
            <person name="Murat C."/>
            <person name="Payen T."/>
            <person name="Noel B."/>
            <person name="Kuo A."/>
            <person name="Morin E."/>
            <person name="Chen J."/>
            <person name="Kohler A."/>
            <person name="Krizsan K."/>
            <person name="Balestrini R."/>
            <person name="Da Silva C."/>
            <person name="Montanini B."/>
            <person name="Hainaut M."/>
            <person name="Levati E."/>
            <person name="Barry K.W."/>
            <person name="Belfiori B."/>
            <person name="Cichocki N."/>
            <person name="Clum A."/>
            <person name="Dockter R.B."/>
            <person name="Fauchery L."/>
            <person name="Guy J."/>
            <person name="Iotti M."/>
            <person name="Le Tacon F."/>
            <person name="Lindquist E.A."/>
            <person name="Lipzen A."/>
            <person name="Malagnac F."/>
            <person name="Mello A."/>
            <person name="Molinier V."/>
            <person name="Miyauchi S."/>
            <person name="Poulain J."/>
            <person name="Riccioni C."/>
            <person name="Rubini A."/>
            <person name="Sitrit Y."/>
            <person name="Splivallo R."/>
            <person name="Traeger S."/>
            <person name="Wang M."/>
            <person name="Zifcakova L."/>
            <person name="Wipf D."/>
            <person name="Zambonelli A."/>
            <person name="Paolocci F."/>
            <person name="Nowrousian M."/>
            <person name="Ottonello S."/>
            <person name="Baldrian P."/>
            <person name="Spatafora J.W."/>
            <person name="Henrissat B."/>
            <person name="Nagy L.G."/>
            <person name="Aury J.M."/>
            <person name="Wincker P."/>
            <person name="Grigoriev I.V."/>
            <person name="Bonfante P."/>
            <person name="Martin F.M."/>
        </authorList>
    </citation>
    <scope>NUCLEOTIDE SEQUENCE [LARGE SCALE GENOMIC DNA]</scope>
    <source>
        <strain evidence="1 2">RN42</strain>
    </source>
</reference>
<dbReference type="EMBL" id="ML119666">
    <property type="protein sequence ID" value="RPA83257.1"/>
    <property type="molecule type" value="Genomic_DNA"/>
</dbReference>
<gene>
    <name evidence="1" type="ORF">BJ508DRAFT_324838</name>
</gene>
<evidence type="ECO:0000313" key="2">
    <source>
        <dbReference type="Proteomes" id="UP000275078"/>
    </source>
</evidence>
<proteinExistence type="predicted"/>
<sequence length="474" mass="52757">MSEPAVGGNVGGVMAGVQQLSLNKEGTEMRKLRIVAFCSASSSDPKDDPFLPDFLLLKNTFQKQPNLGREKWFLGVDPVVEEARLNGILHGDPERKRKMISSGLINAWIADESLVQVDPPDVGPRALQELRTAAQECGAEYDILFLTIGHGRRERHLPTHGHVVAYTGPPPVLISPSEVEAAIAGTKARVTMVSNSCFGGVYCSPKFNYIGASNKKEAWAHVRGGSDGARGTLFPGCLDDVLREEFLEDESRGYFLTADGLRNAIFHKMDEILPAYFHDPIVRRSDAQRGHTGIGIPPRPQIAPGEVTLANASIPSPSPSPIPDPVSAQLLDIGDYYLSSNPEKGRTFWLLDIWIARLRKGTLRDESAKLLKSYLTYHRSWNQEINTYITKSHPPKLPKKIEKCTVWLETEEIQEFLATPEIKKLDSFLPNHPIIHIGEWEHDAKQLLYLKAILDKVGAATLGKWLRRSKRRLK</sequence>
<organism evidence="1 2">
    <name type="scientific">Ascobolus immersus RN42</name>
    <dbReference type="NCBI Taxonomy" id="1160509"/>
    <lineage>
        <taxon>Eukaryota</taxon>
        <taxon>Fungi</taxon>
        <taxon>Dikarya</taxon>
        <taxon>Ascomycota</taxon>
        <taxon>Pezizomycotina</taxon>
        <taxon>Pezizomycetes</taxon>
        <taxon>Pezizales</taxon>
        <taxon>Ascobolaceae</taxon>
        <taxon>Ascobolus</taxon>
    </lineage>
</organism>
<protein>
    <submittedName>
        <fullName evidence="1">Uncharacterized protein</fullName>
    </submittedName>
</protein>
<name>A0A3N4ICS6_ASCIM</name>
<dbReference type="AlphaFoldDB" id="A0A3N4ICS6"/>
<evidence type="ECO:0000313" key="1">
    <source>
        <dbReference type="EMBL" id="RPA83257.1"/>
    </source>
</evidence>
<dbReference type="OrthoDB" id="3000060at2759"/>
<dbReference type="Proteomes" id="UP000275078">
    <property type="component" value="Unassembled WGS sequence"/>
</dbReference>
<keyword evidence="2" id="KW-1185">Reference proteome</keyword>
<accession>A0A3N4ICS6</accession>